<feature type="transmembrane region" description="Helical" evidence="5">
    <location>
        <begin position="61"/>
        <end position="83"/>
    </location>
</feature>
<evidence type="ECO:0000256" key="1">
    <source>
        <dbReference type="ARBA" id="ARBA00004141"/>
    </source>
</evidence>
<gene>
    <name evidence="6" type="ORF">FJTKL_06498</name>
</gene>
<dbReference type="SUPFAM" id="SSF103473">
    <property type="entry name" value="MFS general substrate transporter"/>
    <property type="match status" value="1"/>
</dbReference>
<evidence type="ECO:0000256" key="4">
    <source>
        <dbReference type="ARBA" id="ARBA00023136"/>
    </source>
</evidence>
<comment type="caution">
    <text evidence="6">The sequence shown here is derived from an EMBL/GenBank/DDBJ whole genome shotgun (WGS) entry which is preliminary data.</text>
</comment>
<evidence type="ECO:0000256" key="2">
    <source>
        <dbReference type="ARBA" id="ARBA00022692"/>
    </source>
</evidence>
<comment type="subcellular location">
    <subcellularLocation>
        <location evidence="1">Membrane</location>
        <topology evidence="1">Multi-pass membrane protein</topology>
    </subcellularLocation>
</comment>
<dbReference type="EMBL" id="JBAWTH010000022">
    <property type="protein sequence ID" value="KAL2287009.1"/>
    <property type="molecule type" value="Genomic_DNA"/>
</dbReference>
<sequence>MSTNAAAGLDRSPDAGYLTGWRLHTVIACLFFGQFLAALDTNIMVVVLLSISTEFRSLEDVAWYSTAYILTLTAFQPLFGSIYKFFRPNAVHRISVCLFEASCKPKPAQPSLLPLRIPPCL</sequence>
<reference evidence="6 7" key="1">
    <citation type="submission" date="2024-03" db="EMBL/GenBank/DDBJ databases">
        <title>A high-quality draft genome sequence of Diaporthe vaccinii, a causative agent of upright dieback and viscid rot disease in cranberry plants.</title>
        <authorList>
            <person name="Sarrasin M."/>
            <person name="Lang B.F."/>
            <person name="Burger G."/>
        </authorList>
    </citation>
    <scope>NUCLEOTIDE SEQUENCE [LARGE SCALE GENOMIC DNA]</scope>
    <source>
        <strain evidence="6 7">IS7</strain>
    </source>
</reference>
<dbReference type="PANTHER" id="PTHR23501:SF199">
    <property type="entry name" value="MFS EFFLUX TRANSPORTER INPD-RELATED"/>
    <property type="match status" value="1"/>
</dbReference>
<feature type="transmembrane region" description="Helical" evidence="5">
    <location>
        <begin position="26"/>
        <end position="49"/>
    </location>
</feature>
<dbReference type="PANTHER" id="PTHR23501">
    <property type="entry name" value="MAJOR FACILITATOR SUPERFAMILY"/>
    <property type="match status" value="1"/>
</dbReference>
<evidence type="ECO:0008006" key="8">
    <source>
        <dbReference type="Google" id="ProtNLM"/>
    </source>
</evidence>
<dbReference type="Gene3D" id="1.20.1250.20">
    <property type="entry name" value="MFS general substrate transporter like domains"/>
    <property type="match status" value="1"/>
</dbReference>
<evidence type="ECO:0000256" key="5">
    <source>
        <dbReference type="SAM" id="Phobius"/>
    </source>
</evidence>
<name>A0ABR4EX35_9PEZI</name>
<organism evidence="6 7">
    <name type="scientific">Diaporthe vaccinii</name>
    <dbReference type="NCBI Taxonomy" id="105482"/>
    <lineage>
        <taxon>Eukaryota</taxon>
        <taxon>Fungi</taxon>
        <taxon>Dikarya</taxon>
        <taxon>Ascomycota</taxon>
        <taxon>Pezizomycotina</taxon>
        <taxon>Sordariomycetes</taxon>
        <taxon>Sordariomycetidae</taxon>
        <taxon>Diaporthales</taxon>
        <taxon>Diaporthaceae</taxon>
        <taxon>Diaporthe</taxon>
        <taxon>Diaporthe eres species complex</taxon>
    </lineage>
</organism>
<dbReference type="Proteomes" id="UP001600888">
    <property type="component" value="Unassembled WGS sequence"/>
</dbReference>
<keyword evidence="4 5" id="KW-0472">Membrane</keyword>
<dbReference type="InterPro" id="IPR036259">
    <property type="entry name" value="MFS_trans_sf"/>
</dbReference>
<keyword evidence="3 5" id="KW-1133">Transmembrane helix</keyword>
<accession>A0ABR4EX35</accession>
<proteinExistence type="predicted"/>
<evidence type="ECO:0000313" key="7">
    <source>
        <dbReference type="Proteomes" id="UP001600888"/>
    </source>
</evidence>
<keyword evidence="2 5" id="KW-0812">Transmembrane</keyword>
<keyword evidence="7" id="KW-1185">Reference proteome</keyword>
<evidence type="ECO:0000256" key="3">
    <source>
        <dbReference type="ARBA" id="ARBA00022989"/>
    </source>
</evidence>
<evidence type="ECO:0000313" key="6">
    <source>
        <dbReference type="EMBL" id="KAL2287009.1"/>
    </source>
</evidence>
<protein>
    <recommendedName>
        <fullName evidence="8">Major facilitator superfamily (MFS) profile domain-containing protein</fullName>
    </recommendedName>
</protein>